<comment type="cofactor">
    <cofactor evidence="1">
        <name>pyruvate</name>
        <dbReference type="ChEBI" id="CHEBI:15361"/>
    </cofactor>
</comment>
<dbReference type="RefSeq" id="WP_302118901.1">
    <property type="nucleotide sequence ID" value="NZ_SJPU01000002.1"/>
</dbReference>
<evidence type="ECO:0000256" key="9">
    <source>
        <dbReference type="ARBA" id="ARBA00023317"/>
    </source>
</evidence>
<dbReference type="InterPro" id="IPR003826">
    <property type="entry name" value="AdoMetDC_fam_prok"/>
</dbReference>
<dbReference type="PANTHER" id="PTHR33866">
    <property type="entry name" value="S-ADENOSYLMETHIONINE DECARBOXYLASE PROENZYME"/>
    <property type="match status" value="1"/>
</dbReference>
<gene>
    <name evidence="10" type="primary">speH</name>
    <name evidence="10" type="ORF">Poly21_30340</name>
</gene>
<keyword evidence="11" id="KW-1185">Reference proteome</keyword>
<evidence type="ECO:0000313" key="11">
    <source>
        <dbReference type="Proteomes" id="UP000319908"/>
    </source>
</evidence>
<keyword evidence="9" id="KW-0670">Pyruvate</keyword>
<dbReference type="GO" id="GO:0005829">
    <property type="term" value="C:cytosol"/>
    <property type="evidence" value="ECO:0007669"/>
    <property type="project" value="TreeGrafter"/>
</dbReference>
<keyword evidence="8" id="KW-0704">Schiff base</keyword>
<dbReference type="AlphaFoldDB" id="A0A5C6BVE4"/>
<dbReference type="InterPro" id="IPR016067">
    <property type="entry name" value="S-AdoMet_deCO2ase_core"/>
</dbReference>
<reference evidence="10 11" key="1">
    <citation type="journal article" date="2020" name="Antonie Van Leeuwenhoek">
        <title>Rhodopirellula heiligendammensis sp. nov., Rhodopirellula pilleata sp. nov., and Rhodopirellula solitaria sp. nov. isolated from natural or artificial marine surfaces in Northern Germany and California, USA, and emended description of the genus Rhodopirellula.</title>
        <authorList>
            <person name="Kallscheuer N."/>
            <person name="Wiegand S."/>
            <person name="Jogler M."/>
            <person name="Boedeker C."/>
            <person name="Peeters S.H."/>
            <person name="Rast P."/>
            <person name="Heuer A."/>
            <person name="Jetten M.S.M."/>
            <person name="Rohde M."/>
            <person name="Jogler C."/>
        </authorList>
    </citation>
    <scope>NUCLEOTIDE SEQUENCE [LARGE SCALE GENOMIC DNA]</scope>
    <source>
        <strain evidence="10 11">Poly21</strain>
    </source>
</reference>
<dbReference type="Pfam" id="PF02675">
    <property type="entry name" value="AdoMet_dc"/>
    <property type="match status" value="1"/>
</dbReference>
<evidence type="ECO:0000256" key="4">
    <source>
        <dbReference type="ARBA" id="ARBA00023066"/>
    </source>
</evidence>
<dbReference type="PANTHER" id="PTHR33866:SF2">
    <property type="entry name" value="S-ADENOSYLMETHIONINE DECARBOXYLASE PROENZYME"/>
    <property type="match status" value="1"/>
</dbReference>
<keyword evidence="2" id="KW-0210">Decarboxylase</keyword>
<evidence type="ECO:0000256" key="8">
    <source>
        <dbReference type="ARBA" id="ARBA00023270"/>
    </source>
</evidence>
<dbReference type="GO" id="GO:0004014">
    <property type="term" value="F:adenosylmethionine decarboxylase activity"/>
    <property type="evidence" value="ECO:0007669"/>
    <property type="project" value="UniProtKB-EC"/>
</dbReference>
<evidence type="ECO:0000256" key="5">
    <source>
        <dbReference type="ARBA" id="ARBA00023115"/>
    </source>
</evidence>
<keyword evidence="3" id="KW-0068">Autocatalytic cleavage</keyword>
<keyword evidence="4" id="KW-0745">Spermidine biosynthesis</keyword>
<comment type="caution">
    <text evidence="10">The sequence shown here is derived from an EMBL/GenBank/DDBJ whole genome shotgun (WGS) entry which is preliminary data.</text>
</comment>
<dbReference type="GO" id="GO:0008295">
    <property type="term" value="P:spermidine biosynthetic process"/>
    <property type="evidence" value="ECO:0007669"/>
    <property type="project" value="UniProtKB-KW"/>
</dbReference>
<organism evidence="10 11">
    <name type="scientific">Allorhodopirellula heiligendammensis</name>
    <dbReference type="NCBI Taxonomy" id="2714739"/>
    <lineage>
        <taxon>Bacteria</taxon>
        <taxon>Pseudomonadati</taxon>
        <taxon>Planctomycetota</taxon>
        <taxon>Planctomycetia</taxon>
        <taxon>Pirellulales</taxon>
        <taxon>Pirellulaceae</taxon>
        <taxon>Allorhodopirellula</taxon>
    </lineage>
</organism>
<proteinExistence type="predicted"/>
<dbReference type="EMBL" id="SJPU01000002">
    <property type="protein sequence ID" value="TWU15832.1"/>
    <property type="molecule type" value="Genomic_DNA"/>
</dbReference>
<evidence type="ECO:0000256" key="7">
    <source>
        <dbReference type="ARBA" id="ARBA00023239"/>
    </source>
</evidence>
<keyword evidence="6" id="KW-0865">Zymogen</keyword>
<evidence type="ECO:0000313" key="10">
    <source>
        <dbReference type="EMBL" id="TWU15832.1"/>
    </source>
</evidence>
<dbReference type="EC" id="4.1.1.50" evidence="10"/>
<name>A0A5C6BVE4_9BACT</name>
<protein>
    <submittedName>
        <fullName evidence="10">S-adenosylmethionine decarboxylase proenzyme</fullName>
        <ecNumber evidence="10">4.1.1.50</ecNumber>
    </submittedName>
</protein>
<dbReference type="Gene3D" id="3.60.90.10">
    <property type="entry name" value="S-adenosylmethionine decarboxylase"/>
    <property type="match status" value="1"/>
</dbReference>
<dbReference type="SUPFAM" id="SSF56276">
    <property type="entry name" value="S-adenosylmethionine decarboxylase"/>
    <property type="match status" value="1"/>
</dbReference>
<keyword evidence="5" id="KW-0620">Polyamine biosynthesis</keyword>
<evidence type="ECO:0000256" key="6">
    <source>
        <dbReference type="ARBA" id="ARBA00023145"/>
    </source>
</evidence>
<dbReference type="Proteomes" id="UP000319908">
    <property type="component" value="Unassembled WGS sequence"/>
</dbReference>
<evidence type="ECO:0000256" key="2">
    <source>
        <dbReference type="ARBA" id="ARBA00022793"/>
    </source>
</evidence>
<evidence type="ECO:0000256" key="1">
    <source>
        <dbReference type="ARBA" id="ARBA00001928"/>
    </source>
</evidence>
<accession>A0A5C6BVE4</accession>
<keyword evidence="7 10" id="KW-0456">Lyase</keyword>
<evidence type="ECO:0000256" key="3">
    <source>
        <dbReference type="ARBA" id="ARBA00022813"/>
    </source>
</evidence>
<sequence>MNATLSKNTPSPNADDNPIVSVGTQWVIDASGCELEKLQSVELIAAFCQRVIDSLGLHVIGTPASHRFDAPHGVTMLYLLSESHLAVHTYPEHGLATFNFVCCREHAEWPWERELQIALGARTVFIRVLRRGEWSPLERPLDRQAIATDAEAVG</sequence>